<name>B2RMK1_PORG3</name>
<dbReference type="EMBL" id="AP009380">
    <property type="protein sequence ID" value="BAG34596.1"/>
    <property type="molecule type" value="Genomic_DNA"/>
</dbReference>
<evidence type="ECO:0000313" key="2">
    <source>
        <dbReference type="EMBL" id="BAG34596.1"/>
    </source>
</evidence>
<feature type="region of interest" description="Disordered" evidence="1">
    <location>
        <begin position="426"/>
        <end position="450"/>
    </location>
</feature>
<dbReference type="BioCyc" id="PGIN431947:G1G2V-2316-MONOMER"/>
<dbReference type="Pfam" id="PF11013">
    <property type="entry name" value="DUF2851"/>
    <property type="match status" value="1"/>
</dbReference>
<reference evidence="2 3" key="1">
    <citation type="journal article" date="2008" name="DNA Res.">
        <title>Determination of the genome sequence of Porphyromonas gingivalis strain ATCC 33277 and genomic comparison with strain W83 revealed extensive genome rearrangements in P. gingivalis.</title>
        <authorList>
            <person name="Naito M."/>
            <person name="Hirakawa H."/>
            <person name="Yamashita A."/>
            <person name="Ohara N."/>
            <person name="Shoji M."/>
            <person name="Yukitake H."/>
            <person name="Nakayama K."/>
            <person name="Toh H."/>
            <person name="Yoshimura F."/>
            <person name="Kuhara S."/>
            <person name="Hattori M."/>
            <person name="Hayashi T."/>
            <person name="Nakayama K."/>
        </authorList>
    </citation>
    <scope>NUCLEOTIDE SEQUENCE [LARGE SCALE GENOMIC DNA]</scope>
    <source>
        <strain evidence="3">ATCC 33277 / DSM 20709 / CIP 103683 / JCM 12257 / NCTC 11834 / 2561</strain>
    </source>
</reference>
<gene>
    <name evidence="2" type="ordered locus">PGN_2078</name>
</gene>
<protein>
    <recommendedName>
        <fullName evidence="4">DUF2851 domain-containing protein</fullName>
    </recommendedName>
</protein>
<feature type="compositionally biased region" description="Polar residues" evidence="1">
    <location>
        <begin position="427"/>
        <end position="450"/>
    </location>
</feature>
<dbReference type="AlphaFoldDB" id="B2RMK1"/>
<dbReference type="Proteomes" id="UP000008842">
    <property type="component" value="Chromosome"/>
</dbReference>
<sequence>MEHFLQYVWQHRLYSSLSYGADAFFLEPEVIDPGMLNRDSGPDFFNAKVKVGDLLWAGNVEIHCRASDWVRHGHHLDPAYDNVILHVVETDDLPIRHRISGEPVPVCVMHVDERLRANADFMLRTSLLPGCKDRLHELDSLEVHDWLDTLVVERLERKAAEVDRLYLSTSMDWNATAYILLARHFGFGLNNDALERLARSLPFAVIAKHRSNLLQVEALLLGQAGLLADPEDEYAEKLASEYAFLRHKFDLQPLDSSLFRLHRARPASFVHRRLGQLAAILHRCEFLFSSFVETVSAKELAQKLSVEASSYWASHYRFGKPTPVPSRSTLAAISSDALLINVAAPLRYAWLRGQSMEDYRERTIDFLRGIKPENNKPVRAFSRICRPADAAESQALIQLYREYCERRKCFFCRWGYRLLSCCKGKGTSVSGRSPRPNTSSFTTGPSIGNM</sequence>
<evidence type="ECO:0000313" key="3">
    <source>
        <dbReference type="Proteomes" id="UP000008842"/>
    </source>
</evidence>
<proteinExistence type="predicted"/>
<dbReference type="RefSeq" id="WP_012458732.1">
    <property type="nucleotide sequence ID" value="NC_010729.1"/>
</dbReference>
<accession>B2RMK1</accession>
<dbReference type="KEGG" id="pgn:PGN_2078"/>
<dbReference type="HOGENOM" id="CLU_044582_0_0_10"/>
<dbReference type="eggNOG" id="ENOG502Z7XW">
    <property type="taxonomic scope" value="Bacteria"/>
</dbReference>
<dbReference type="GeneID" id="29257217"/>
<dbReference type="InterPro" id="IPR021272">
    <property type="entry name" value="DUF2851"/>
</dbReference>
<evidence type="ECO:0000256" key="1">
    <source>
        <dbReference type="SAM" id="MobiDB-lite"/>
    </source>
</evidence>
<organism evidence="2 3">
    <name type="scientific">Porphyromonas gingivalis (strain ATCC 33277 / DSM 20709 / CIP 103683 / JCM 12257 / NCTC 11834 / 2561)</name>
    <dbReference type="NCBI Taxonomy" id="431947"/>
    <lineage>
        <taxon>Bacteria</taxon>
        <taxon>Pseudomonadati</taxon>
        <taxon>Bacteroidota</taxon>
        <taxon>Bacteroidia</taxon>
        <taxon>Bacteroidales</taxon>
        <taxon>Porphyromonadaceae</taxon>
        <taxon>Porphyromonas</taxon>
    </lineage>
</organism>
<evidence type="ECO:0008006" key="4">
    <source>
        <dbReference type="Google" id="ProtNLM"/>
    </source>
</evidence>